<dbReference type="Pfam" id="PF11306">
    <property type="entry name" value="DUF3108"/>
    <property type="match status" value="1"/>
</dbReference>
<evidence type="ECO:0008006" key="4">
    <source>
        <dbReference type="Google" id="ProtNLM"/>
    </source>
</evidence>
<evidence type="ECO:0000256" key="1">
    <source>
        <dbReference type="SAM" id="SignalP"/>
    </source>
</evidence>
<proteinExistence type="predicted"/>
<name>A0A918KJC2_9GAMM</name>
<dbReference type="AlphaFoldDB" id="A0A918KJC2"/>
<keyword evidence="3" id="KW-1185">Reference proteome</keyword>
<feature type="chain" id="PRO_5038055570" description="DUF3108 domain-containing protein" evidence="1">
    <location>
        <begin position="22"/>
        <end position="239"/>
    </location>
</feature>
<reference evidence="2" key="2">
    <citation type="submission" date="2020-09" db="EMBL/GenBank/DDBJ databases">
        <authorList>
            <person name="Sun Q."/>
            <person name="Kim S."/>
        </authorList>
    </citation>
    <scope>NUCLEOTIDE SEQUENCE</scope>
    <source>
        <strain evidence="2">KCTC 22169</strain>
    </source>
</reference>
<accession>A0A918KJC2</accession>
<protein>
    <recommendedName>
        <fullName evidence="4">DUF3108 domain-containing protein</fullName>
    </recommendedName>
</protein>
<feature type="signal peptide" evidence="1">
    <location>
        <begin position="1"/>
        <end position="21"/>
    </location>
</feature>
<gene>
    <name evidence="2" type="ORF">GCM10007392_36510</name>
</gene>
<dbReference type="Proteomes" id="UP000626148">
    <property type="component" value="Unassembled WGS sequence"/>
</dbReference>
<organism evidence="2 3">
    <name type="scientific">Saccharospirillum salsuginis</name>
    <dbReference type="NCBI Taxonomy" id="418750"/>
    <lineage>
        <taxon>Bacteria</taxon>
        <taxon>Pseudomonadati</taxon>
        <taxon>Pseudomonadota</taxon>
        <taxon>Gammaproteobacteria</taxon>
        <taxon>Oceanospirillales</taxon>
        <taxon>Saccharospirillaceae</taxon>
        <taxon>Saccharospirillum</taxon>
    </lineage>
</organism>
<dbReference type="EMBL" id="BMXR01000009">
    <property type="protein sequence ID" value="GGX65341.1"/>
    <property type="molecule type" value="Genomic_DNA"/>
</dbReference>
<dbReference type="InterPro" id="IPR021457">
    <property type="entry name" value="DUF3108"/>
</dbReference>
<dbReference type="RefSeq" id="WP_189611352.1">
    <property type="nucleotide sequence ID" value="NZ_BMXR01000009.1"/>
</dbReference>
<sequence>MRQFIRNWLLVTAATLCTTQAAELVPFTAELEAIRYGAIDLSTEGTLRLRRDGSDWHYRLATDGRTVSLKEEVWLSVDGNQLLPLRYEFESKLFWVKNTKSLRFDHSENRVTGRVDKDRIDTRFEPPLYDAIGYQLELQQQLIDGEREISFDVFRHKRPDRMAFRVIGEEMLDLPTGEVYTWIVEQTDPIGKNERKLIWVAPDLNFVPLRFGRYEKGKLKEEIRTLSLSLDGQRISFDP</sequence>
<comment type="caution">
    <text evidence="2">The sequence shown here is derived from an EMBL/GenBank/DDBJ whole genome shotgun (WGS) entry which is preliminary data.</text>
</comment>
<evidence type="ECO:0000313" key="2">
    <source>
        <dbReference type="EMBL" id="GGX65341.1"/>
    </source>
</evidence>
<reference evidence="2" key="1">
    <citation type="journal article" date="2014" name="Int. J. Syst. Evol. Microbiol.">
        <title>Complete genome sequence of Corynebacterium casei LMG S-19264T (=DSM 44701T), isolated from a smear-ripened cheese.</title>
        <authorList>
            <consortium name="US DOE Joint Genome Institute (JGI-PGF)"/>
            <person name="Walter F."/>
            <person name="Albersmeier A."/>
            <person name="Kalinowski J."/>
            <person name="Ruckert C."/>
        </authorList>
    </citation>
    <scope>NUCLEOTIDE SEQUENCE</scope>
    <source>
        <strain evidence="2">KCTC 22169</strain>
    </source>
</reference>
<keyword evidence="1" id="KW-0732">Signal</keyword>
<evidence type="ECO:0000313" key="3">
    <source>
        <dbReference type="Proteomes" id="UP000626148"/>
    </source>
</evidence>